<name>A0ACD3A5K9_9AGAR</name>
<keyword evidence="2" id="KW-1185">Reference proteome</keyword>
<dbReference type="Proteomes" id="UP000308600">
    <property type="component" value="Unassembled WGS sequence"/>
</dbReference>
<organism evidence="1 2">
    <name type="scientific">Pluteus cervinus</name>
    <dbReference type="NCBI Taxonomy" id="181527"/>
    <lineage>
        <taxon>Eukaryota</taxon>
        <taxon>Fungi</taxon>
        <taxon>Dikarya</taxon>
        <taxon>Basidiomycota</taxon>
        <taxon>Agaricomycotina</taxon>
        <taxon>Agaricomycetes</taxon>
        <taxon>Agaricomycetidae</taxon>
        <taxon>Agaricales</taxon>
        <taxon>Pluteineae</taxon>
        <taxon>Pluteaceae</taxon>
        <taxon>Pluteus</taxon>
    </lineage>
</organism>
<proteinExistence type="predicted"/>
<evidence type="ECO:0000313" key="1">
    <source>
        <dbReference type="EMBL" id="TFK60958.1"/>
    </source>
</evidence>
<accession>A0ACD3A5K9</accession>
<gene>
    <name evidence="1" type="ORF">BDN72DRAFT_489567</name>
</gene>
<reference evidence="1 2" key="1">
    <citation type="journal article" date="2019" name="Nat. Ecol. Evol.">
        <title>Megaphylogeny resolves global patterns of mushroom evolution.</title>
        <authorList>
            <person name="Varga T."/>
            <person name="Krizsan K."/>
            <person name="Foldi C."/>
            <person name="Dima B."/>
            <person name="Sanchez-Garcia M."/>
            <person name="Sanchez-Ramirez S."/>
            <person name="Szollosi G.J."/>
            <person name="Szarkandi J.G."/>
            <person name="Papp V."/>
            <person name="Albert L."/>
            <person name="Andreopoulos W."/>
            <person name="Angelini C."/>
            <person name="Antonin V."/>
            <person name="Barry K.W."/>
            <person name="Bougher N.L."/>
            <person name="Buchanan P."/>
            <person name="Buyck B."/>
            <person name="Bense V."/>
            <person name="Catcheside P."/>
            <person name="Chovatia M."/>
            <person name="Cooper J."/>
            <person name="Damon W."/>
            <person name="Desjardin D."/>
            <person name="Finy P."/>
            <person name="Geml J."/>
            <person name="Haridas S."/>
            <person name="Hughes K."/>
            <person name="Justo A."/>
            <person name="Karasinski D."/>
            <person name="Kautmanova I."/>
            <person name="Kiss B."/>
            <person name="Kocsube S."/>
            <person name="Kotiranta H."/>
            <person name="LaButti K.M."/>
            <person name="Lechner B.E."/>
            <person name="Liimatainen K."/>
            <person name="Lipzen A."/>
            <person name="Lukacs Z."/>
            <person name="Mihaltcheva S."/>
            <person name="Morgado L.N."/>
            <person name="Niskanen T."/>
            <person name="Noordeloos M.E."/>
            <person name="Ohm R.A."/>
            <person name="Ortiz-Santana B."/>
            <person name="Ovrebo C."/>
            <person name="Racz N."/>
            <person name="Riley R."/>
            <person name="Savchenko A."/>
            <person name="Shiryaev A."/>
            <person name="Soop K."/>
            <person name="Spirin V."/>
            <person name="Szebenyi C."/>
            <person name="Tomsovsky M."/>
            <person name="Tulloss R.E."/>
            <person name="Uehling J."/>
            <person name="Grigoriev I.V."/>
            <person name="Vagvolgyi C."/>
            <person name="Papp T."/>
            <person name="Martin F.M."/>
            <person name="Miettinen O."/>
            <person name="Hibbett D.S."/>
            <person name="Nagy L.G."/>
        </authorList>
    </citation>
    <scope>NUCLEOTIDE SEQUENCE [LARGE SCALE GENOMIC DNA]</scope>
    <source>
        <strain evidence="1 2">NL-1719</strain>
    </source>
</reference>
<evidence type="ECO:0000313" key="2">
    <source>
        <dbReference type="Proteomes" id="UP000308600"/>
    </source>
</evidence>
<dbReference type="EMBL" id="ML208710">
    <property type="protein sequence ID" value="TFK60958.1"/>
    <property type="molecule type" value="Genomic_DNA"/>
</dbReference>
<protein>
    <submittedName>
        <fullName evidence="1">Uncharacterized protein</fullName>
    </submittedName>
</protein>
<sequence length="127" mass="14502">MTRLGKTPSDDPVDVWWVAISTVFHINNGSVSLEVLHLAGDTLPGRQWSSEDGEFYRRTRIMGFRGVLGDMRWFETTNSRARCPPQITDCNRELRWLFRLSRLISVAIFLPGASRDSSLFTLSLPPF</sequence>